<evidence type="ECO:0000313" key="3">
    <source>
        <dbReference type="Proteomes" id="UP000289152"/>
    </source>
</evidence>
<feature type="compositionally biased region" description="Acidic residues" evidence="1">
    <location>
        <begin position="352"/>
        <end position="362"/>
    </location>
</feature>
<reference evidence="2 3" key="1">
    <citation type="submission" date="2016-06" db="EMBL/GenBank/DDBJ databases">
        <title>Evolution of pathogenesis and genome organization in the Tremellales.</title>
        <authorList>
            <person name="Cuomo C."/>
            <person name="Litvintseva A."/>
            <person name="Heitman J."/>
            <person name="Chen Y."/>
            <person name="Sun S."/>
            <person name="Springer D."/>
            <person name="Dromer F."/>
            <person name="Young S."/>
            <person name="Zeng Q."/>
            <person name="Chapman S."/>
            <person name="Gujja S."/>
            <person name="Saif S."/>
            <person name="Birren B."/>
        </authorList>
    </citation>
    <scope>NUCLEOTIDE SEQUENCE [LARGE SCALE GENOMIC DNA]</scope>
    <source>
        <strain evidence="2 3">ATCC 28783</strain>
    </source>
</reference>
<dbReference type="AlphaFoldDB" id="A0A4Q1BDV8"/>
<sequence length="650" mass="71469">MSTAASTVISTIPTPTKKLTIPSPSILFSIPSSYAPSVFSAPVTPRRKIEISPTLDLLQQPFFSTRSSRTRPSTRTIPTLSTLPSISSPSTTTVPPSINENKTTPRNLPSGTTSPTNDTGSPPKGILKKPKSGTSVQWSLPSTAGFLPTNEISTNGGTSGDQLSTDVASVVPSTSNVDGQSDTDIPVESGNKRVRRKIAMPVETNPDGSVILHRPKRNDTSLSGITIPTLASDIKVDDFPTTDQSSLRTDQQPESSPTRIKKKVSFPKLPVATESEDDNTAEFPIDVATVSHYHPISQLASKGITVPVPIPHRHVAHSPRTITFGTNVTSPTSGLSPNSRRITNGEDRQGEETQDGDDDETDEVWVPDWVASCSPKTQIRVEETMKTWIKNQRSKATKASVACVLGDLIETKLPGGLTREELKDCNRAYGESMKYDPIPKSSYSDRSTNFMGGTAQTKVKTDKALFRHRFLGDAVTLHRVFSQYQNEEDDQDDESTQHQTQTQGMESTNQNITSDNLDLNTDKSKSKANDMTNFIESKQAKKLFDLPEWSKAQSYQTDILNKFETTKRSFTNKDRETLGLLSGTIVDITLKDDEEAFGKLCQSAKDLERRPFHLDEIDPWYIPGRSFETFSLGEPMTKTLTKRGSRVIEK</sequence>
<accession>A0A4Q1BDV8</accession>
<feature type="region of interest" description="Disordered" evidence="1">
    <location>
        <begin position="236"/>
        <end position="261"/>
    </location>
</feature>
<dbReference type="Proteomes" id="UP000289152">
    <property type="component" value="Unassembled WGS sequence"/>
</dbReference>
<dbReference type="InParanoid" id="A0A4Q1BDV8"/>
<dbReference type="VEuPathDB" id="FungiDB:TREMEDRAFT_65136"/>
<feature type="region of interest" description="Disordered" evidence="1">
    <location>
        <begin position="486"/>
        <end position="526"/>
    </location>
</feature>
<feature type="compositionally biased region" description="Polar residues" evidence="1">
    <location>
        <begin position="322"/>
        <end position="342"/>
    </location>
</feature>
<evidence type="ECO:0000313" key="2">
    <source>
        <dbReference type="EMBL" id="RXK36084.1"/>
    </source>
</evidence>
<feature type="compositionally biased region" description="Polar residues" evidence="1">
    <location>
        <begin position="150"/>
        <end position="183"/>
    </location>
</feature>
<feature type="compositionally biased region" description="Polar residues" evidence="1">
    <location>
        <begin position="132"/>
        <end position="142"/>
    </location>
</feature>
<feature type="compositionally biased region" description="Polar residues" evidence="1">
    <location>
        <begin position="504"/>
        <end position="519"/>
    </location>
</feature>
<dbReference type="EMBL" id="SDIL01000109">
    <property type="protein sequence ID" value="RXK36084.1"/>
    <property type="molecule type" value="Genomic_DNA"/>
</dbReference>
<comment type="caution">
    <text evidence="2">The sequence shown here is derived from an EMBL/GenBank/DDBJ whole genome shotgun (WGS) entry which is preliminary data.</text>
</comment>
<proteinExistence type="predicted"/>
<feature type="compositionally biased region" description="Low complexity" evidence="1">
    <location>
        <begin position="62"/>
        <end position="98"/>
    </location>
</feature>
<evidence type="ECO:0000256" key="1">
    <source>
        <dbReference type="SAM" id="MobiDB-lite"/>
    </source>
</evidence>
<keyword evidence="3" id="KW-1185">Reference proteome</keyword>
<gene>
    <name evidence="2" type="ORF">M231_06632</name>
</gene>
<protein>
    <submittedName>
        <fullName evidence="2">Uncharacterized protein</fullName>
    </submittedName>
</protein>
<feature type="region of interest" description="Disordered" evidence="1">
    <location>
        <begin position="62"/>
        <end position="224"/>
    </location>
</feature>
<feature type="region of interest" description="Disordered" evidence="1">
    <location>
        <begin position="322"/>
        <end position="362"/>
    </location>
</feature>
<organism evidence="2 3">
    <name type="scientific">Tremella mesenterica</name>
    <name type="common">Jelly fungus</name>
    <dbReference type="NCBI Taxonomy" id="5217"/>
    <lineage>
        <taxon>Eukaryota</taxon>
        <taxon>Fungi</taxon>
        <taxon>Dikarya</taxon>
        <taxon>Basidiomycota</taxon>
        <taxon>Agaricomycotina</taxon>
        <taxon>Tremellomycetes</taxon>
        <taxon>Tremellales</taxon>
        <taxon>Tremellaceae</taxon>
        <taxon>Tremella</taxon>
    </lineage>
</organism>
<name>A0A4Q1BDV8_TREME</name>
<feature type="compositionally biased region" description="Polar residues" evidence="1">
    <location>
        <begin position="241"/>
        <end position="258"/>
    </location>
</feature>
<feature type="compositionally biased region" description="Polar residues" evidence="1">
    <location>
        <begin position="99"/>
        <end position="120"/>
    </location>
</feature>